<dbReference type="RefSeq" id="WP_285148440.1">
    <property type="nucleotide sequence ID" value="NZ_JASSOM010000074.1"/>
</dbReference>
<evidence type="ECO:0000313" key="3">
    <source>
        <dbReference type="Proteomes" id="UP001223214"/>
    </source>
</evidence>
<protein>
    <submittedName>
        <fullName evidence="2">Uncharacterized protein</fullName>
    </submittedName>
</protein>
<keyword evidence="1" id="KW-0812">Transmembrane</keyword>
<dbReference type="AlphaFoldDB" id="A0AAP4FXE4"/>
<organism evidence="2 3">
    <name type="scientific">Lelliottia wanjuensis</name>
    <dbReference type="NCBI Taxonomy" id="3050585"/>
    <lineage>
        <taxon>Bacteria</taxon>
        <taxon>Pseudomonadati</taxon>
        <taxon>Pseudomonadota</taxon>
        <taxon>Gammaproteobacteria</taxon>
        <taxon>Enterobacterales</taxon>
        <taxon>Enterobacteriaceae</taxon>
        <taxon>Lelliottia</taxon>
    </lineage>
</organism>
<reference evidence="2 3" key="1">
    <citation type="submission" date="2023-06" db="EMBL/GenBank/DDBJ databases">
        <title>Identification and characterization of antibiotic-resistant Gram-negative bacteria.</title>
        <authorList>
            <person name="Cho G.-S."/>
            <person name="Lee J."/>
            <person name="Tai E."/>
            <person name="Jeong S."/>
            <person name="Kim I."/>
            <person name="Kim B.-E."/>
            <person name="Jeong M.-I."/>
            <person name="Oh K.-K."/>
            <person name="Franz C.M.A.P."/>
        </authorList>
    </citation>
    <scope>NUCLEOTIDE SEQUENCE [LARGE SCALE GENOMIC DNA]</scope>
    <source>
        <strain evidence="2 3">V106_12</strain>
    </source>
</reference>
<dbReference type="Proteomes" id="UP001223214">
    <property type="component" value="Unassembled WGS sequence"/>
</dbReference>
<keyword evidence="1" id="KW-0472">Membrane</keyword>
<keyword evidence="1" id="KW-1133">Transmembrane helix</keyword>
<proteinExistence type="predicted"/>
<feature type="transmembrane region" description="Helical" evidence="1">
    <location>
        <begin position="29"/>
        <end position="49"/>
    </location>
</feature>
<evidence type="ECO:0000256" key="1">
    <source>
        <dbReference type="SAM" id="Phobius"/>
    </source>
</evidence>
<evidence type="ECO:0000313" key="2">
    <source>
        <dbReference type="EMBL" id="MDK9365436.1"/>
    </source>
</evidence>
<gene>
    <name evidence="2" type="ORF">QQF32_19760</name>
</gene>
<sequence>MIAIPDLLILILLFWLITRRPKSFVVLWVVMFVIAILLICGIFFVAFYLRN</sequence>
<accession>A0AAP4FXE4</accession>
<name>A0AAP4FXE4_9ENTR</name>
<dbReference type="EMBL" id="JASSOM010000074">
    <property type="protein sequence ID" value="MDK9365436.1"/>
    <property type="molecule type" value="Genomic_DNA"/>
</dbReference>
<keyword evidence="3" id="KW-1185">Reference proteome</keyword>
<comment type="caution">
    <text evidence="2">The sequence shown here is derived from an EMBL/GenBank/DDBJ whole genome shotgun (WGS) entry which is preliminary data.</text>
</comment>